<reference evidence="1" key="1">
    <citation type="journal article" date="2023" name="Mol. Biol. Evol.">
        <title>Third-Generation Sequencing Reveals the Adaptive Role of the Epigenome in Three Deep-Sea Polychaetes.</title>
        <authorList>
            <person name="Perez M."/>
            <person name="Aroh O."/>
            <person name="Sun Y."/>
            <person name="Lan Y."/>
            <person name="Juniper S.K."/>
            <person name="Young C.R."/>
            <person name="Angers B."/>
            <person name="Qian P.Y."/>
        </authorList>
    </citation>
    <scope>NUCLEOTIDE SEQUENCE</scope>
    <source>
        <strain evidence="1">R07B-5</strain>
    </source>
</reference>
<dbReference type="Proteomes" id="UP001209878">
    <property type="component" value="Unassembled WGS sequence"/>
</dbReference>
<organism evidence="1 2">
    <name type="scientific">Ridgeia piscesae</name>
    <name type="common">Tubeworm</name>
    <dbReference type="NCBI Taxonomy" id="27915"/>
    <lineage>
        <taxon>Eukaryota</taxon>
        <taxon>Metazoa</taxon>
        <taxon>Spiralia</taxon>
        <taxon>Lophotrochozoa</taxon>
        <taxon>Annelida</taxon>
        <taxon>Polychaeta</taxon>
        <taxon>Sedentaria</taxon>
        <taxon>Canalipalpata</taxon>
        <taxon>Sabellida</taxon>
        <taxon>Siboglinidae</taxon>
        <taxon>Ridgeia</taxon>
    </lineage>
</organism>
<dbReference type="EMBL" id="JAODUO010000026">
    <property type="protein sequence ID" value="KAK2192638.1"/>
    <property type="molecule type" value="Genomic_DNA"/>
</dbReference>
<dbReference type="AlphaFoldDB" id="A0AAD9UK94"/>
<gene>
    <name evidence="1" type="ORF">NP493_27g03016</name>
</gene>
<evidence type="ECO:0000313" key="2">
    <source>
        <dbReference type="Proteomes" id="UP001209878"/>
    </source>
</evidence>
<protein>
    <submittedName>
        <fullName evidence="1">Uncharacterized protein</fullName>
    </submittedName>
</protein>
<accession>A0AAD9UK94</accession>
<keyword evidence="2" id="KW-1185">Reference proteome</keyword>
<evidence type="ECO:0000313" key="1">
    <source>
        <dbReference type="EMBL" id="KAK2192638.1"/>
    </source>
</evidence>
<comment type="caution">
    <text evidence="1">The sequence shown here is derived from an EMBL/GenBank/DDBJ whole genome shotgun (WGS) entry which is preliminary data.</text>
</comment>
<name>A0AAD9UK94_RIDPI</name>
<sequence length="88" mass="9864">MGSSPLRLMSRSWLTGDSSSARYGRKSMPRLTGFSVKNLRICRRTSSLKPFTCPPSTLSNNFAVSVAQRMFLIGLALSSFHKCRVFSW</sequence>
<proteinExistence type="predicted"/>